<dbReference type="SMART" id="SM01052">
    <property type="entry name" value="CAP_GLY"/>
    <property type="match status" value="1"/>
</dbReference>
<evidence type="ECO:0000256" key="2">
    <source>
        <dbReference type="ARBA" id="ARBA00023122"/>
    </source>
</evidence>
<dbReference type="EMBL" id="BMAC01000654">
    <property type="protein sequence ID" value="GFQ01056.1"/>
    <property type="molecule type" value="Genomic_DNA"/>
</dbReference>
<feature type="domain" description="CAP-Gly" evidence="3">
    <location>
        <begin position="65"/>
        <end position="102"/>
    </location>
</feature>
<dbReference type="PANTHER" id="PTHR11689">
    <property type="entry name" value="CHLORIDE CHANNEL PROTEIN CLC FAMILY MEMBER"/>
    <property type="match status" value="1"/>
</dbReference>
<comment type="caution">
    <text evidence="4">The sequence shown here is derived from an EMBL/GenBank/DDBJ whole genome shotgun (WGS) entry which is preliminary data.</text>
</comment>
<evidence type="ECO:0000256" key="1">
    <source>
        <dbReference type="ARBA" id="ARBA00022737"/>
    </source>
</evidence>
<dbReference type="GO" id="GO:0009705">
    <property type="term" value="C:plant-type vacuole membrane"/>
    <property type="evidence" value="ECO:0007669"/>
    <property type="project" value="TreeGrafter"/>
</dbReference>
<keyword evidence="5" id="KW-1185">Reference proteome</keyword>
<dbReference type="Proteomes" id="UP000653305">
    <property type="component" value="Unassembled WGS sequence"/>
</dbReference>
<protein>
    <submittedName>
        <fullName evidence="4">Putative chloride channel-like protein clc-g</fullName>
    </submittedName>
</protein>
<dbReference type="InterPro" id="IPR000938">
    <property type="entry name" value="CAP-Gly_domain"/>
</dbReference>
<name>A0A830D1E9_9LAMI</name>
<dbReference type="OrthoDB" id="885191at2759"/>
<dbReference type="GO" id="GO:0015108">
    <property type="term" value="F:chloride transmembrane transporter activity"/>
    <property type="evidence" value="ECO:0007669"/>
    <property type="project" value="TreeGrafter"/>
</dbReference>
<dbReference type="Gene3D" id="2.30.30.190">
    <property type="entry name" value="CAP Gly-rich-like domain"/>
    <property type="match status" value="1"/>
</dbReference>
<proteinExistence type="predicted"/>
<gene>
    <name evidence="4" type="ORF">PHJA_002249500</name>
</gene>
<dbReference type="SUPFAM" id="SSF74924">
    <property type="entry name" value="Cap-Gly domain"/>
    <property type="match status" value="1"/>
</dbReference>
<dbReference type="PROSITE" id="PS50245">
    <property type="entry name" value="CAP_GLY_2"/>
    <property type="match status" value="1"/>
</dbReference>
<keyword evidence="2" id="KW-0129">CBS domain</keyword>
<dbReference type="InterPro" id="IPR036859">
    <property type="entry name" value="CAP-Gly_dom_sf"/>
</dbReference>
<keyword evidence="1" id="KW-0677">Repeat</keyword>
<evidence type="ECO:0000313" key="4">
    <source>
        <dbReference type="EMBL" id="GFQ01056.1"/>
    </source>
</evidence>
<dbReference type="PROSITE" id="PS00845">
    <property type="entry name" value="CAP_GLY_1"/>
    <property type="match status" value="1"/>
</dbReference>
<dbReference type="Pfam" id="PF01302">
    <property type="entry name" value="CAP_GLY"/>
    <property type="match status" value="1"/>
</dbReference>
<evidence type="ECO:0000259" key="3">
    <source>
        <dbReference type="PROSITE" id="PS50245"/>
    </source>
</evidence>
<evidence type="ECO:0000313" key="5">
    <source>
        <dbReference type="Proteomes" id="UP000653305"/>
    </source>
</evidence>
<dbReference type="AlphaFoldDB" id="A0A830D1E9"/>
<sequence>MDWAGPVGPTLKSGRAKISSGCNFIGPSPTYQLFFPNRDRGDTNHLEPRDLKGQPRRIGTVKYVGPVEGFSSDWVGVDWDADGEGKHNGSHSGASYFTARGPIRRRSYPLSADDFAKKGLGHDDRIDDINLSEEEMEMFVDLHPFTNASPYTVVETMSLAKALILFGKLRDPVVGILTRHNLMPLSRSRWRSAVKNLQKGRSLHPSLSFGGSQSFSLGDILDEFIQQTLGTDISVHIAGRLRVSRSKRWVALKSFNDKANMKFFYSSHTPEEKVLILAKQGRPLEGNNILSDIKQSTCNQLLTWGANYLFEKLNEFHDNISKDDDLENVFVELSSLLPDSEENSNSTVCGDKYSFIVKAQQIDGIYPRNIFLHGELEKDSLMDNISLVEIRKMVLKDSHVFWTELLEERSPRWKYFSNRSRRARKNVHRFEELLELASKKCEREVKRAFYPVPTNIRRKTRSKVRNRDRRRKLVVVVTEQESNHNGLGLTESLAEASHCELCKFCPGIACASSTVGSSILSSTLCASADLLELGLLGVSLPDSN</sequence>
<organism evidence="4 5">
    <name type="scientific">Phtheirospermum japonicum</name>
    <dbReference type="NCBI Taxonomy" id="374723"/>
    <lineage>
        <taxon>Eukaryota</taxon>
        <taxon>Viridiplantae</taxon>
        <taxon>Streptophyta</taxon>
        <taxon>Embryophyta</taxon>
        <taxon>Tracheophyta</taxon>
        <taxon>Spermatophyta</taxon>
        <taxon>Magnoliopsida</taxon>
        <taxon>eudicotyledons</taxon>
        <taxon>Gunneridae</taxon>
        <taxon>Pentapetalae</taxon>
        <taxon>asterids</taxon>
        <taxon>lamiids</taxon>
        <taxon>Lamiales</taxon>
        <taxon>Orobanchaceae</taxon>
        <taxon>Orobanchaceae incertae sedis</taxon>
        <taxon>Phtheirospermum</taxon>
    </lineage>
</organism>
<dbReference type="InterPro" id="IPR051280">
    <property type="entry name" value="Cl-channel/antiporter"/>
</dbReference>
<accession>A0A830D1E9</accession>
<dbReference type="PANTHER" id="PTHR11689:SF92">
    <property type="entry name" value="CHLORIDE CHANNEL-LIKE PROTEIN CLC-G-RELATED"/>
    <property type="match status" value="1"/>
</dbReference>
<reference evidence="4" key="1">
    <citation type="submission" date="2020-07" db="EMBL/GenBank/DDBJ databases">
        <title>Ethylene signaling mediates host invasion by parasitic plants.</title>
        <authorList>
            <person name="Yoshida S."/>
        </authorList>
    </citation>
    <scope>NUCLEOTIDE SEQUENCE</scope>
    <source>
        <strain evidence="4">Okayama</strain>
    </source>
</reference>